<keyword evidence="6" id="KW-1185">Reference proteome</keyword>
<keyword evidence="2" id="KW-0732">Signal</keyword>
<dbReference type="EMBL" id="JAEKFT010000003">
    <property type="protein sequence ID" value="MBT0960257.1"/>
    <property type="molecule type" value="Genomic_DNA"/>
</dbReference>
<dbReference type="InterPro" id="IPR006530">
    <property type="entry name" value="YD"/>
</dbReference>
<keyword evidence="1" id="KW-0677">Repeat</keyword>
<dbReference type="InterPro" id="IPR056823">
    <property type="entry name" value="TEN-like_YD-shell"/>
</dbReference>
<feature type="signal peptide" evidence="2">
    <location>
        <begin position="1"/>
        <end position="41"/>
    </location>
</feature>
<dbReference type="InterPro" id="IPR045351">
    <property type="entry name" value="DUF6531"/>
</dbReference>
<evidence type="ECO:0000256" key="2">
    <source>
        <dbReference type="SAM" id="SignalP"/>
    </source>
</evidence>
<dbReference type="InterPro" id="IPR031325">
    <property type="entry name" value="RHS_repeat"/>
</dbReference>
<gene>
    <name evidence="5" type="ORF">I8J34_03630</name>
</gene>
<dbReference type="RefSeq" id="WP_214360009.1">
    <property type="nucleotide sequence ID" value="NZ_JAEKFT010000003.1"/>
</dbReference>
<name>A0A944D998_DENI1</name>
<dbReference type="Pfam" id="PF25023">
    <property type="entry name" value="TEN_YD-shell"/>
    <property type="match status" value="1"/>
</dbReference>
<dbReference type="InterPro" id="IPR022385">
    <property type="entry name" value="Rhs_assc_core"/>
</dbReference>
<dbReference type="Gene3D" id="2.180.10.10">
    <property type="entry name" value="RHS repeat-associated core"/>
    <property type="match status" value="4"/>
</dbReference>
<feature type="domain" description="DUF6531" evidence="3">
    <location>
        <begin position="94"/>
        <end position="154"/>
    </location>
</feature>
<dbReference type="InterPro" id="IPR050708">
    <property type="entry name" value="T6SS_VgrG/RHS"/>
</dbReference>
<organism evidence="5 6">
    <name type="scientific">Denitromonas iodatirespirans</name>
    <dbReference type="NCBI Taxonomy" id="2795389"/>
    <lineage>
        <taxon>Bacteria</taxon>
        <taxon>Pseudomonadati</taxon>
        <taxon>Pseudomonadota</taxon>
        <taxon>Betaproteobacteria</taxon>
        <taxon>Rhodocyclales</taxon>
        <taxon>Zoogloeaceae</taxon>
        <taxon>Denitromonas</taxon>
    </lineage>
</organism>
<dbReference type="NCBIfam" id="TIGR03696">
    <property type="entry name" value="Rhs_assc_core"/>
    <property type="match status" value="1"/>
</dbReference>
<evidence type="ECO:0000256" key="1">
    <source>
        <dbReference type="ARBA" id="ARBA00022737"/>
    </source>
</evidence>
<feature type="domain" description="Teneurin-like YD-shell" evidence="4">
    <location>
        <begin position="877"/>
        <end position="1008"/>
    </location>
</feature>
<dbReference type="Pfam" id="PF05593">
    <property type="entry name" value="RHS_repeat"/>
    <property type="match status" value="5"/>
</dbReference>
<evidence type="ECO:0000259" key="3">
    <source>
        <dbReference type="Pfam" id="PF20148"/>
    </source>
</evidence>
<dbReference type="PANTHER" id="PTHR32305">
    <property type="match status" value="1"/>
</dbReference>
<protein>
    <submittedName>
        <fullName evidence="5">RHS repeat protein</fullName>
    </submittedName>
</protein>
<reference evidence="6" key="1">
    <citation type="journal article" date="2022" name="ISME J.">
        <title>Genetic and phylogenetic analysis of dissimilatory iodate-reducing bacteria identifies potential niches across the world's oceans.</title>
        <authorList>
            <person name="Reyes-Umana V."/>
            <person name="Henning Z."/>
            <person name="Lee K."/>
            <person name="Barnum T.P."/>
            <person name="Coates J.D."/>
        </authorList>
    </citation>
    <scope>NUCLEOTIDE SEQUENCE [LARGE SCALE GENOMIC DNA]</scope>
    <source>
        <strain evidence="6">IR12</strain>
    </source>
</reference>
<comment type="caution">
    <text evidence="5">The sequence shown here is derived from an EMBL/GenBank/DDBJ whole genome shotgun (WGS) entry which is preliminary data.</text>
</comment>
<dbReference type="Pfam" id="PF20148">
    <property type="entry name" value="DUF6531"/>
    <property type="match status" value="1"/>
</dbReference>
<evidence type="ECO:0000259" key="4">
    <source>
        <dbReference type="Pfam" id="PF25023"/>
    </source>
</evidence>
<dbReference type="PANTHER" id="PTHR32305:SF15">
    <property type="entry name" value="PROTEIN RHSA-RELATED"/>
    <property type="match status" value="1"/>
</dbReference>
<dbReference type="NCBIfam" id="TIGR01643">
    <property type="entry name" value="YD_repeat_2x"/>
    <property type="match status" value="11"/>
</dbReference>
<dbReference type="Proteomes" id="UP000694660">
    <property type="component" value="Unassembled WGS sequence"/>
</dbReference>
<accession>A0A944D998</accession>
<sequence length="1555" mass="169006">MRRSHHLAANPWAPFPVRHRRSLAAITLACFVLTSISPAFAGGYVDGNVVLNPARAINTGAVSVTPTFNNDQFNDQLLVGTVNNDPVRTPSTADPISTVSGNNYHDETDFVIRGRNGLNTVFTRTYNSAPSSTKADRGLGYGWVHSYMMRLVANDFGNCPNCTSAQAAENGNTKTSSITYTDERGGEQNYLVDETTYAVTAPKGVYDTLTLDSPAAGQHTLAFRNGVKYIFETPSGTLKTTPDVVARLKYIDNAWGDRLTLAYDANGRLSSVTDNLGIAGRTGIAFTYDTNGRLKDVSDWTARKWSFAYDSSGNLQSLTNPLSQVLTYGYDAPRHLLTSIAKPLQRDGKTVQTKFSYYQNGRTFQQTNSFDVGDTLDYDLYRKSTRVTDARGYVREYHYDDNGRMTKLVEPDGGVLLFDNQGDAIRSKKYDALGYATSYSYRLDRAFTGTSDVFGNVTREQDALNRTVDMSYGPLDQVVTTKDKRGTTSTTTFAAATSGCDYTNRPKETRISALSGSSNVLLASLCWNGNATLNTSRQYLDATRYRETRLSYTDNGLNVSQAQIVGMPSGVTVTRTTTYDSLGRVKTETLKRRTSPTNAALIDLTTRYDYDALDRVIKATDSLGNEVINSFDANGQLWKVTHQFKKPDATFEVRDVLTRTFDAADRVKTETDAEGNTTTYSYDEAGNVIAVLDAEGHTTRFEYDAMNRRTAVIDATGYRTETKYSQRGDVVGITNANGETVRFEVDALGRKTATVDAKGHRSEYRYDENGNLTCVIDANAQAALQPKNSDGCTESRQYDELNRVTRILDALNGETRFTYDLTGNRLTVTDAENKTWSFAYDDLGRLKSETDHSGKSIAYKADEAGSVFEKTDRLGEVTRYSFDAANRLMRVDYLVDASAETYAYDAAGNRSAAANGSVSYSFQYDRLNRLTSKTDSRGRSLSFTYDAVGNILTKTTYQGSTTAYVYNAANRLVMLRNPDYTQVDYQYDPAGRLLSRVTANGARETRTFDANGWLESQSQFDAAGSTVSATTYTRDRVGNILTTDDGAGTASYAYDALYRLETADHPGTADDEAFGYDKVGNRKTATRGSLTPNASTRYYSYTAGTNRLANVRIGSTSGTVEASFTHDFEGRLTSQSGVGAKTLTWDAKGRLWTLTDGNGTEVYEYDPMDYRIGRSGGVLGNRDYFLEGEHLESVYAGGVLKEKYFRGSSIDELVAAWMEDTDGKTKPYLFHHDNVNNVTAVTGHNGGTSQAIAYSAFGKTVSSTGASPNRLKYTGREDDGSGLYYYRARYYDPVIGRFISEDPIGFASGDMSFYVYAGNNPVNANDPTGYVRWGDALSSGLGMLSGGAGVIVGGATTLGGGALLAAPEPTFLTKVAGVGAVGFGTALVGKSSADFTLNAQNFISALRDQQPSVPSSLFELGAGLAYPGNRDAQLLAVAGNLTIDLASGRIPVGVIPDLATVGSALQSNKLASFSELTNFRAAWQGTEYLPVSVGAHGSSLITNAVDALQLSATAQTAMANYDSVLENVSSSWAGGGFLLYPNKANSNMTQSVYAK</sequence>
<evidence type="ECO:0000313" key="6">
    <source>
        <dbReference type="Proteomes" id="UP000694660"/>
    </source>
</evidence>
<proteinExistence type="predicted"/>
<evidence type="ECO:0000313" key="5">
    <source>
        <dbReference type="EMBL" id="MBT0960257.1"/>
    </source>
</evidence>
<feature type="chain" id="PRO_5037144346" evidence="2">
    <location>
        <begin position="42"/>
        <end position="1555"/>
    </location>
</feature>